<accession>A0A183C511</accession>
<evidence type="ECO:0000256" key="1">
    <source>
        <dbReference type="SAM" id="MobiDB-lite"/>
    </source>
</evidence>
<reference evidence="2" key="1">
    <citation type="submission" date="2013-12" db="EMBL/GenBank/DDBJ databases">
        <authorList>
            <person name="Aslett M."/>
        </authorList>
    </citation>
    <scope>NUCLEOTIDE SEQUENCE [LARGE SCALE GENOMIC DNA]</scope>
    <source>
        <strain evidence="2">Lindley</strain>
    </source>
</reference>
<feature type="region of interest" description="Disordered" evidence="1">
    <location>
        <begin position="198"/>
        <end position="255"/>
    </location>
</feature>
<name>A0A183C511_GLOPA</name>
<feature type="compositionally biased region" description="Basic and acidic residues" evidence="1">
    <location>
        <begin position="210"/>
        <end position="221"/>
    </location>
</feature>
<reference evidence="3" key="3">
    <citation type="submission" date="2016-06" db="UniProtKB">
        <authorList>
            <consortium name="WormBaseParasite"/>
        </authorList>
    </citation>
    <scope>IDENTIFICATION</scope>
</reference>
<evidence type="ECO:0000313" key="2">
    <source>
        <dbReference type="Proteomes" id="UP000050741"/>
    </source>
</evidence>
<keyword evidence="2" id="KW-1185">Reference proteome</keyword>
<dbReference type="AlphaFoldDB" id="A0A183C511"/>
<feature type="region of interest" description="Disordered" evidence="1">
    <location>
        <begin position="1"/>
        <end position="169"/>
    </location>
</feature>
<proteinExistence type="predicted"/>
<sequence>MAGTDNCSSVRRPNKAISRSRNNQLQRKNNARKRGLDRAKGQRVSQIVTLAKAEPNKKRGDTHAKDDTKILNPPRSSGGKEKDVAETSKTETVQEKQKEQEQAKETIKSGIKGSNGRGRDENDQNGDEKSGYKAVEEENDLPWELIGNTGGQRANEEQQGQVEEARGGEEGWNMFQAEGEAEFVVKKRKTIILSQREKMVKAEHKKRRERDKDGKASREEGGQDNEWEENGRRAGRIEGGQNEQQRMVTKQQENGTDCVDRKKTHIAENNAARPVAPAKVEQLRLERIVRVVELKQRKPRVYKLLEMDIQYCEHMIREHGNDYGAMSRDPKNIMCDPPASIQRKLRIYRDFLKYQNEASA</sequence>
<reference evidence="2" key="2">
    <citation type="submission" date="2014-05" db="EMBL/GenBank/DDBJ databases">
        <title>The genome and life-stage specific transcriptomes of Globodera pallida elucidate key aspects of plant parasitism by a cyst nematode.</title>
        <authorList>
            <person name="Cotton J.A."/>
            <person name="Lilley C.J."/>
            <person name="Jones L.M."/>
            <person name="Kikuchi T."/>
            <person name="Reid A.J."/>
            <person name="Thorpe P."/>
            <person name="Tsai I.J."/>
            <person name="Beasley H."/>
            <person name="Blok V."/>
            <person name="Cock P.J.A."/>
            <person name="Van den Akker S.E."/>
            <person name="Holroyd N."/>
            <person name="Hunt M."/>
            <person name="Mantelin S."/>
            <person name="Naghra H."/>
            <person name="Pain A."/>
            <person name="Palomares-Rius J.E."/>
            <person name="Zarowiecki M."/>
            <person name="Berriman M."/>
            <person name="Jones J.T."/>
            <person name="Urwin P.E."/>
        </authorList>
    </citation>
    <scope>NUCLEOTIDE SEQUENCE [LARGE SCALE GENOMIC DNA]</scope>
    <source>
        <strain evidence="2">Lindley</strain>
    </source>
</reference>
<feature type="compositionally biased region" description="Basic and acidic residues" evidence="1">
    <location>
        <begin position="78"/>
        <end position="107"/>
    </location>
</feature>
<organism evidence="2 3">
    <name type="scientific">Globodera pallida</name>
    <name type="common">Potato cyst nematode worm</name>
    <name type="synonym">Heterodera pallida</name>
    <dbReference type="NCBI Taxonomy" id="36090"/>
    <lineage>
        <taxon>Eukaryota</taxon>
        <taxon>Metazoa</taxon>
        <taxon>Ecdysozoa</taxon>
        <taxon>Nematoda</taxon>
        <taxon>Chromadorea</taxon>
        <taxon>Rhabditida</taxon>
        <taxon>Tylenchina</taxon>
        <taxon>Tylenchomorpha</taxon>
        <taxon>Tylenchoidea</taxon>
        <taxon>Heteroderidae</taxon>
        <taxon>Heteroderinae</taxon>
        <taxon>Globodera</taxon>
    </lineage>
</organism>
<feature type="compositionally biased region" description="Polar residues" evidence="1">
    <location>
        <begin position="241"/>
        <end position="255"/>
    </location>
</feature>
<protein>
    <submittedName>
        <fullName evidence="3">Nucleolar protein 16</fullName>
    </submittedName>
</protein>
<dbReference type="Proteomes" id="UP000050741">
    <property type="component" value="Unassembled WGS sequence"/>
</dbReference>
<feature type="compositionally biased region" description="Basic and acidic residues" evidence="1">
    <location>
        <begin position="54"/>
        <end position="69"/>
    </location>
</feature>
<evidence type="ECO:0000313" key="3">
    <source>
        <dbReference type="WBParaSite" id="GPLIN_000795600"/>
    </source>
</evidence>
<dbReference type="WBParaSite" id="GPLIN_000795600">
    <property type="protein sequence ID" value="GPLIN_000795600"/>
    <property type="gene ID" value="GPLIN_000795600"/>
</dbReference>
<feature type="compositionally biased region" description="Basic and acidic residues" evidence="1">
    <location>
        <begin position="117"/>
        <end position="136"/>
    </location>
</feature>
<feature type="compositionally biased region" description="Polar residues" evidence="1">
    <location>
        <begin position="1"/>
        <end position="28"/>
    </location>
</feature>